<proteinExistence type="predicted"/>
<organism evidence="2 3">
    <name type="scientific">Neolewinella antarctica</name>
    <dbReference type="NCBI Taxonomy" id="442734"/>
    <lineage>
        <taxon>Bacteria</taxon>
        <taxon>Pseudomonadati</taxon>
        <taxon>Bacteroidota</taxon>
        <taxon>Saprospiria</taxon>
        <taxon>Saprospirales</taxon>
        <taxon>Lewinellaceae</taxon>
        <taxon>Neolewinella</taxon>
    </lineage>
</organism>
<reference evidence="2 3" key="1">
    <citation type="submission" date="2020-03" db="EMBL/GenBank/DDBJ databases">
        <title>Genomic Encyclopedia of Type Strains, Phase IV (KMG-IV): sequencing the most valuable type-strain genomes for metagenomic binning, comparative biology and taxonomic classification.</title>
        <authorList>
            <person name="Goeker M."/>
        </authorList>
    </citation>
    <scope>NUCLEOTIDE SEQUENCE [LARGE SCALE GENOMIC DNA]</scope>
    <source>
        <strain evidence="2 3">DSM 105096</strain>
    </source>
</reference>
<dbReference type="EMBL" id="JAATJH010000004">
    <property type="protein sequence ID" value="NJC27037.1"/>
    <property type="molecule type" value="Genomic_DNA"/>
</dbReference>
<sequence>MKNLFQLPHPAQKQTPFPKSFFTKNNYPLTPAEKRLLKTPNLPLSSEWTGSLKPTAGNVPAHGEGPDRFAEIQYFRIHLREADYDRSAKKLAQLYHRYLPYPLVLTLHSDTRYRVSTATKHIPATKGSASTNLTEFTSPTASLINADPPQVAFERALAFPNITALHLKTVYESYLRAVVAFNWQHAAGSVVQVTNPYLSQTNLEERRRLKKEENQLVQQIRKSKRMPERVELQLKLNVVRKDLAELAER</sequence>
<evidence type="ECO:0008006" key="4">
    <source>
        <dbReference type="Google" id="ProtNLM"/>
    </source>
</evidence>
<accession>A0ABX0XCU7</accession>
<protein>
    <recommendedName>
        <fullName evidence="4">DUF4391 domain-containing protein</fullName>
    </recommendedName>
</protein>
<name>A0ABX0XCU7_9BACT</name>
<keyword evidence="1" id="KW-0175">Coiled coil</keyword>
<dbReference type="InterPro" id="IPR025503">
    <property type="entry name" value="DUF4391"/>
</dbReference>
<feature type="coiled-coil region" evidence="1">
    <location>
        <begin position="202"/>
        <end position="249"/>
    </location>
</feature>
<comment type="caution">
    <text evidence="2">The sequence shown here is derived from an EMBL/GenBank/DDBJ whole genome shotgun (WGS) entry which is preliminary data.</text>
</comment>
<keyword evidence="3" id="KW-1185">Reference proteome</keyword>
<evidence type="ECO:0000256" key="1">
    <source>
        <dbReference type="SAM" id="Coils"/>
    </source>
</evidence>
<gene>
    <name evidence="2" type="ORF">GGR27_002550</name>
</gene>
<evidence type="ECO:0000313" key="3">
    <source>
        <dbReference type="Proteomes" id="UP000770785"/>
    </source>
</evidence>
<dbReference type="RefSeq" id="WP_168037797.1">
    <property type="nucleotide sequence ID" value="NZ_JAATJH010000004.1"/>
</dbReference>
<dbReference type="Pfam" id="PF14335">
    <property type="entry name" value="DUF4391"/>
    <property type="match status" value="1"/>
</dbReference>
<evidence type="ECO:0000313" key="2">
    <source>
        <dbReference type="EMBL" id="NJC27037.1"/>
    </source>
</evidence>
<dbReference type="Proteomes" id="UP000770785">
    <property type="component" value="Unassembled WGS sequence"/>
</dbReference>